<reference evidence="1 2" key="1">
    <citation type="submission" date="2017-10" db="EMBL/GenBank/DDBJ databases">
        <title>Nyctiphanis sp. nov., isolated from the stomach of the euphausiid Nyctiphanes simplex (Hansen, 1911) in the Gulf of California.</title>
        <authorList>
            <person name="Gomez-Gil B."/>
            <person name="Aguilar-Mendez M."/>
            <person name="Lopez-Cortes A."/>
            <person name="Gomez-Gutierrez J."/>
            <person name="Roque A."/>
            <person name="Lang E."/>
            <person name="Gonzalez-Castillo A."/>
        </authorList>
    </citation>
    <scope>NUCLEOTIDE SEQUENCE [LARGE SCALE GENOMIC DNA]</scope>
    <source>
        <strain evidence="1 2">CAIM 600</strain>
    </source>
</reference>
<comment type="caution">
    <text evidence="1">The sequence shown here is derived from an EMBL/GenBank/DDBJ whole genome shotgun (WGS) entry which is preliminary data.</text>
</comment>
<protein>
    <submittedName>
        <fullName evidence="1">Uncharacterized protein</fullName>
    </submittedName>
</protein>
<proteinExistence type="predicted"/>
<dbReference type="AlphaFoldDB" id="A0A4Q0YQQ9"/>
<dbReference type="EMBL" id="PEIB01000009">
    <property type="protein sequence ID" value="RXJ73477.1"/>
    <property type="molecule type" value="Genomic_DNA"/>
</dbReference>
<dbReference type="Proteomes" id="UP000290287">
    <property type="component" value="Unassembled WGS sequence"/>
</dbReference>
<dbReference type="RefSeq" id="WP_129122080.1">
    <property type="nucleotide sequence ID" value="NZ_PEIB01000009.1"/>
</dbReference>
<evidence type="ECO:0000313" key="2">
    <source>
        <dbReference type="Proteomes" id="UP000290287"/>
    </source>
</evidence>
<evidence type="ECO:0000313" key="1">
    <source>
        <dbReference type="EMBL" id="RXJ73477.1"/>
    </source>
</evidence>
<organism evidence="1 2">
    <name type="scientific">Veronia nyctiphanis</name>
    <dbReference type="NCBI Taxonomy" id="1278244"/>
    <lineage>
        <taxon>Bacteria</taxon>
        <taxon>Pseudomonadati</taxon>
        <taxon>Pseudomonadota</taxon>
        <taxon>Gammaproteobacteria</taxon>
        <taxon>Vibrionales</taxon>
        <taxon>Vibrionaceae</taxon>
        <taxon>Veronia</taxon>
    </lineage>
</organism>
<gene>
    <name evidence="1" type="ORF">CS022_09540</name>
</gene>
<accession>A0A4Q0YQQ9</accession>
<sequence>MRPSKEVLLARAIKELAELDDVNVDKYLTVYQKADELLFQCCSEFNWELQHLGHKHDEKFRQLATFSEKLNNVPSSYQQAVQRLKASRGLADKKELERAHSTLNYPPDTKLFLSSLKRFAPKSTSHLIKPTDYNTLLRTFGAHPLSSYSALLAQHSWPHVRHHLRCSVFLQNSTGTH</sequence>
<name>A0A4Q0YQQ9_9GAMM</name>
<keyword evidence="2" id="KW-1185">Reference proteome</keyword>